<proteinExistence type="predicted"/>
<reference evidence="1" key="1">
    <citation type="submission" date="2022-04" db="EMBL/GenBank/DDBJ databases">
        <title>Halocatena sp. nov., isolated from a salt lake.</title>
        <authorList>
            <person name="Cui H.-L."/>
        </authorList>
    </citation>
    <scope>NUCLEOTIDE SEQUENCE</scope>
    <source>
        <strain evidence="1">AD-1</strain>
        <plasmid evidence="1">unnamed3</plasmid>
    </source>
</reference>
<keyword evidence="2" id="KW-1185">Reference proteome</keyword>
<dbReference type="EMBL" id="CP096022">
    <property type="protein sequence ID" value="UPM44965.1"/>
    <property type="molecule type" value="Genomic_DNA"/>
</dbReference>
<dbReference type="Pfam" id="PF05402">
    <property type="entry name" value="PqqD"/>
    <property type="match status" value="1"/>
</dbReference>
<gene>
    <name evidence="1" type="ORF">MW046_18060</name>
</gene>
<dbReference type="AlphaFoldDB" id="A0A8U0A766"/>
<geneLocation type="plasmid" evidence="1 2">
    <name>unnamed3</name>
</geneLocation>
<dbReference type="GeneID" id="71929993"/>
<organism evidence="1 2">
    <name type="scientific">Halocatena salina</name>
    <dbReference type="NCBI Taxonomy" id="2934340"/>
    <lineage>
        <taxon>Archaea</taxon>
        <taxon>Methanobacteriati</taxon>
        <taxon>Methanobacteriota</taxon>
        <taxon>Stenosarchaea group</taxon>
        <taxon>Halobacteria</taxon>
        <taxon>Halobacteriales</taxon>
        <taxon>Natronomonadaceae</taxon>
        <taxon>Halocatena</taxon>
    </lineage>
</organism>
<dbReference type="InterPro" id="IPR008792">
    <property type="entry name" value="PQQD"/>
</dbReference>
<dbReference type="RefSeq" id="WP_247995619.1">
    <property type="nucleotide sequence ID" value="NZ_CP096022.1"/>
</dbReference>
<sequence length="118" mass="13458">MTELARDPTAVPVRTTDNWHCEQIEGTPQVTIQRPRRVRNRLDQLLFKLFDTPTDRELELDAVGSVVWLQCDGATTAEEIANELDATFAPERIDPVSETLPYFLRQLSELGLIRYADS</sequence>
<dbReference type="Proteomes" id="UP000831768">
    <property type="component" value="Plasmid unnamed3"/>
</dbReference>
<name>A0A8U0A766_9EURY</name>
<dbReference type="KEGG" id="haad:MW046_18060"/>
<evidence type="ECO:0000313" key="2">
    <source>
        <dbReference type="Proteomes" id="UP000831768"/>
    </source>
</evidence>
<evidence type="ECO:0000313" key="1">
    <source>
        <dbReference type="EMBL" id="UPM44965.1"/>
    </source>
</evidence>
<keyword evidence="1" id="KW-0614">Plasmid</keyword>
<accession>A0A8U0A766</accession>
<dbReference type="Gene3D" id="1.10.10.1150">
    <property type="entry name" value="Coenzyme PQQ synthesis protein D (PqqD)"/>
    <property type="match status" value="1"/>
</dbReference>
<dbReference type="InterPro" id="IPR041881">
    <property type="entry name" value="PqqD_sf"/>
</dbReference>
<protein>
    <submittedName>
        <fullName evidence="1">PqqD family protein</fullName>
    </submittedName>
</protein>